<dbReference type="EMBL" id="ML978135">
    <property type="protein sequence ID" value="KAF2094263.1"/>
    <property type="molecule type" value="Genomic_DNA"/>
</dbReference>
<reference evidence="3" key="1">
    <citation type="journal article" date="2020" name="Stud. Mycol.">
        <title>101 Dothideomycetes genomes: a test case for predicting lifestyles and emergence of pathogens.</title>
        <authorList>
            <person name="Haridas S."/>
            <person name="Albert R."/>
            <person name="Binder M."/>
            <person name="Bloem J."/>
            <person name="Labutti K."/>
            <person name="Salamov A."/>
            <person name="Andreopoulos B."/>
            <person name="Baker S."/>
            <person name="Barry K."/>
            <person name="Bills G."/>
            <person name="Bluhm B."/>
            <person name="Cannon C."/>
            <person name="Castanera R."/>
            <person name="Culley D."/>
            <person name="Daum C."/>
            <person name="Ezra D."/>
            <person name="Gonzalez J."/>
            <person name="Henrissat B."/>
            <person name="Kuo A."/>
            <person name="Liang C."/>
            <person name="Lipzen A."/>
            <person name="Lutzoni F."/>
            <person name="Magnuson J."/>
            <person name="Mondo S."/>
            <person name="Nolan M."/>
            <person name="Ohm R."/>
            <person name="Pangilinan J."/>
            <person name="Park H.-J."/>
            <person name="Ramirez L."/>
            <person name="Alfaro M."/>
            <person name="Sun H."/>
            <person name="Tritt A."/>
            <person name="Yoshinaga Y."/>
            <person name="Zwiers L.-H."/>
            <person name="Turgeon B."/>
            <person name="Goodwin S."/>
            <person name="Spatafora J."/>
            <person name="Crous P."/>
            <person name="Grigoriev I."/>
        </authorList>
    </citation>
    <scope>NUCLEOTIDE SEQUENCE</scope>
    <source>
        <strain evidence="3">CBS 133067</strain>
    </source>
</reference>
<dbReference type="Pfam" id="PF13561">
    <property type="entry name" value="adh_short_C2"/>
    <property type="match status" value="1"/>
</dbReference>
<organism evidence="3 4">
    <name type="scientific">Rhizodiscina lignyota</name>
    <dbReference type="NCBI Taxonomy" id="1504668"/>
    <lineage>
        <taxon>Eukaryota</taxon>
        <taxon>Fungi</taxon>
        <taxon>Dikarya</taxon>
        <taxon>Ascomycota</taxon>
        <taxon>Pezizomycotina</taxon>
        <taxon>Dothideomycetes</taxon>
        <taxon>Pleosporomycetidae</taxon>
        <taxon>Aulographales</taxon>
        <taxon>Rhizodiscinaceae</taxon>
        <taxon>Rhizodiscina</taxon>
    </lineage>
</organism>
<evidence type="ECO:0000256" key="1">
    <source>
        <dbReference type="ARBA" id="ARBA00006484"/>
    </source>
</evidence>
<dbReference type="AlphaFoldDB" id="A0A9P4I6A9"/>
<keyword evidence="4" id="KW-1185">Reference proteome</keyword>
<dbReference type="Proteomes" id="UP000799772">
    <property type="component" value="Unassembled WGS sequence"/>
</dbReference>
<dbReference type="PANTHER" id="PTHR43669:SF3">
    <property type="entry name" value="ALCOHOL DEHYDROGENASE, PUTATIVE (AFU_ORTHOLOGUE AFUA_3G03445)-RELATED"/>
    <property type="match status" value="1"/>
</dbReference>
<dbReference type="OrthoDB" id="498125at2759"/>
<keyword evidence="2" id="KW-0560">Oxidoreductase</keyword>
<dbReference type="GO" id="GO:0016491">
    <property type="term" value="F:oxidoreductase activity"/>
    <property type="evidence" value="ECO:0007669"/>
    <property type="project" value="UniProtKB-KW"/>
</dbReference>
<dbReference type="InterPro" id="IPR002347">
    <property type="entry name" value="SDR_fam"/>
</dbReference>
<protein>
    <submittedName>
        <fullName evidence="3">Short-chain dehydrogenase</fullName>
    </submittedName>
</protein>
<evidence type="ECO:0000313" key="3">
    <source>
        <dbReference type="EMBL" id="KAF2094263.1"/>
    </source>
</evidence>
<gene>
    <name evidence="3" type="ORF">NA57DRAFT_60895</name>
</gene>
<proteinExistence type="inferred from homology"/>
<dbReference type="PANTHER" id="PTHR43669">
    <property type="entry name" value="5-KETO-D-GLUCONATE 5-REDUCTASE"/>
    <property type="match status" value="1"/>
</dbReference>
<accession>A0A9P4I6A9</accession>
<dbReference type="InterPro" id="IPR036291">
    <property type="entry name" value="NAD(P)-bd_dom_sf"/>
</dbReference>
<dbReference type="CDD" id="cd05233">
    <property type="entry name" value="SDR_c"/>
    <property type="match status" value="1"/>
</dbReference>
<dbReference type="SUPFAM" id="SSF51735">
    <property type="entry name" value="NAD(P)-binding Rossmann-fold domains"/>
    <property type="match status" value="1"/>
</dbReference>
<sequence length="291" mass="31409">MVEIDPSLSIFAETLGKAPGRGRLQGRKILVVGGGQRDQPPDVEHSIGNGRAMSVLFAREGAQVVVLDRNQHSAEDTVKHIKSEGNVAYPYVFDVYAEAKETKKCLEEVKKMMGGLDGMVVVVGTSRRIPMAETSMEAWDEDFAINTRSHFMFCKHGIEVMDPGASIVLISSASAIRALDNNPVYEASKAALLALSRATARAGEDKAIRCNAICMGYVETPMGRSSGRKVKNRAATVAFGRQATGWETGYTALFLISHESAYTNGTTQIMDGGIWAGIATKPRDPRVLSAL</sequence>
<comment type="caution">
    <text evidence="3">The sequence shown here is derived from an EMBL/GenBank/DDBJ whole genome shotgun (WGS) entry which is preliminary data.</text>
</comment>
<comment type="similarity">
    <text evidence="1">Belongs to the short-chain dehydrogenases/reductases (SDR) family.</text>
</comment>
<evidence type="ECO:0000256" key="2">
    <source>
        <dbReference type="ARBA" id="ARBA00023002"/>
    </source>
</evidence>
<dbReference type="PRINTS" id="PR00081">
    <property type="entry name" value="GDHRDH"/>
</dbReference>
<dbReference type="Gene3D" id="3.40.50.720">
    <property type="entry name" value="NAD(P)-binding Rossmann-like Domain"/>
    <property type="match status" value="1"/>
</dbReference>
<name>A0A9P4I6A9_9PEZI</name>
<evidence type="ECO:0000313" key="4">
    <source>
        <dbReference type="Proteomes" id="UP000799772"/>
    </source>
</evidence>